<sequence length="200" mass="21961">MAHNDPDRAKRLAQLNAGLPGPAYRPLSEADARARVDLFDLAVRGFEVWQSLTGGGKSVRRRDFRPERFGSLLPHMALMVFEASPPDFFYKVFGEDQAMNVGFDLTGRRMSELVDGNVTDTAAGQALMTVLRWGRPHFLELEFTNANGVGKLAACAMLPLADDAGVEVCEVLSIARFVTVPVDRKRDPTRGERPPANGSM</sequence>
<reference evidence="1 2" key="1">
    <citation type="submission" date="2019-03" db="EMBL/GenBank/DDBJ databases">
        <title>Genomic Encyclopedia of Type Strains, Phase IV (KMG-IV): sequencing the most valuable type-strain genomes for metagenomic binning, comparative biology and taxonomic classification.</title>
        <authorList>
            <person name="Goeker M."/>
        </authorList>
    </citation>
    <scope>NUCLEOTIDE SEQUENCE [LARGE SCALE GENOMIC DNA]</scope>
    <source>
        <strain evidence="1 2">DSM 2132</strain>
    </source>
</reference>
<evidence type="ECO:0000313" key="1">
    <source>
        <dbReference type="EMBL" id="TCP34395.1"/>
    </source>
</evidence>
<proteinExistence type="predicted"/>
<dbReference type="AlphaFoldDB" id="A0A4R2PK59"/>
<accession>A0A4R2PK59</accession>
<organism evidence="1 2">
    <name type="scientific">Rhodothalassium salexigens DSM 2132</name>
    <dbReference type="NCBI Taxonomy" id="1188247"/>
    <lineage>
        <taxon>Bacteria</taxon>
        <taxon>Pseudomonadati</taxon>
        <taxon>Pseudomonadota</taxon>
        <taxon>Alphaproteobacteria</taxon>
        <taxon>Rhodothalassiales</taxon>
        <taxon>Rhodothalassiaceae</taxon>
        <taxon>Rhodothalassium</taxon>
    </lineage>
</organism>
<dbReference type="Proteomes" id="UP000295399">
    <property type="component" value="Unassembled WGS sequence"/>
</dbReference>
<evidence type="ECO:0008006" key="3">
    <source>
        <dbReference type="Google" id="ProtNLM"/>
    </source>
</evidence>
<comment type="caution">
    <text evidence="1">The sequence shown here is derived from an EMBL/GenBank/DDBJ whole genome shotgun (WGS) entry which is preliminary data.</text>
</comment>
<protein>
    <recommendedName>
        <fullName evidence="3">PAS domain-containing protein</fullName>
    </recommendedName>
</protein>
<name>A0A4R2PK59_RHOSA</name>
<evidence type="ECO:0000313" key="2">
    <source>
        <dbReference type="Proteomes" id="UP000295399"/>
    </source>
</evidence>
<gene>
    <name evidence="1" type="ORF">EV659_10520</name>
</gene>
<dbReference type="EMBL" id="SLXO01000005">
    <property type="protein sequence ID" value="TCP34395.1"/>
    <property type="molecule type" value="Genomic_DNA"/>
</dbReference>
<keyword evidence="2" id="KW-1185">Reference proteome</keyword>
<dbReference type="InParanoid" id="A0A4R2PK59"/>